<evidence type="ECO:0000313" key="3">
    <source>
        <dbReference type="Proteomes" id="UP000681340"/>
    </source>
</evidence>
<comment type="caution">
    <text evidence="2">The sequence shown here is derived from an EMBL/GenBank/DDBJ whole genome shotgun (WGS) entry which is preliminary data.</text>
</comment>
<keyword evidence="1" id="KW-0812">Transmembrane</keyword>
<proteinExistence type="predicted"/>
<reference evidence="2" key="1">
    <citation type="submission" date="2021-03" db="EMBL/GenBank/DDBJ databases">
        <title>Whole genome shotgun sequence of Actinoplanes auranticolor NBRC 12245.</title>
        <authorList>
            <person name="Komaki H."/>
            <person name="Tamura T."/>
        </authorList>
    </citation>
    <scope>NUCLEOTIDE SEQUENCE</scope>
    <source>
        <strain evidence="2">NBRC 12245</strain>
    </source>
</reference>
<dbReference type="RefSeq" id="WP_246594982.1">
    <property type="nucleotide sequence ID" value="NZ_BAABEA010000002.1"/>
</dbReference>
<keyword evidence="1" id="KW-1133">Transmembrane helix</keyword>
<dbReference type="InterPro" id="IPR021449">
    <property type="entry name" value="DUF3099"/>
</dbReference>
<gene>
    <name evidence="2" type="ORF">Aau02nite_16290</name>
</gene>
<sequence>MKKQPVLITNAARSPSEQFRSRQIRYVTMMGGRAACLIIGAVLVSVRPPLLPLWLVLCAIGMVFLPWAAVLIANDRPPKSRANPAASPAVNQQRILEPEAAEVIKQRTIDVEP</sequence>
<name>A0A919S6I4_9ACTN</name>
<evidence type="ECO:0000313" key="2">
    <source>
        <dbReference type="EMBL" id="GIM65332.1"/>
    </source>
</evidence>
<accession>A0A919S6I4</accession>
<organism evidence="2 3">
    <name type="scientific">Actinoplanes auranticolor</name>
    <dbReference type="NCBI Taxonomy" id="47988"/>
    <lineage>
        <taxon>Bacteria</taxon>
        <taxon>Bacillati</taxon>
        <taxon>Actinomycetota</taxon>
        <taxon>Actinomycetes</taxon>
        <taxon>Micromonosporales</taxon>
        <taxon>Micromonosporaceae</taxon>
        <taxon>Actinoplanes</taxon>
    </lineage>
</organism>
<keyword evidence="1" id="KW-0472">Membrane</keyword>
<evidence type="ECO:0000256" key="1">
    <source>
        <dbReference type="SAM" id="Phobius"/>
    </source>
</evidence>
<feature type="transmembrane region" description="Helical" evidence="1">
    <location>
        <begin position="26"/>
        <end position="46"/>
    </location>
</feature>
<dbReference type="AlphaFoldDB" id="A0A919S6I4"/>
<dbReference type="Proteomes" id="UP000681340">
    <property type="component" value="Unassembled WGS sequence"/>
</dbReference>
<keyword evidence="3" id="KW-1185">Reference proteome</keyword>
<dbReference type="Pfam" id="PF11298">
    <property type="entry name" value="DUF3099"/>
    <property type="match status" value="1"/>
</dbReference>
<dbReference type="EMBL" id="BOQL01000016">
    <property type="protein sequence ID" value="GIM65332.1"/>
    <property type="molecule type" value="Genomic_DNA"/>
</dbReference>
<feature type="transmembrane region" description="Helical" evidence="1">
    <location>
        <begin position="52"/>
        <end position="73"/>
    </location>
</feature>
<protein>
    <submittedName>
        <fullName evidence="2">Membrane protein</fullName>
    </submittedName>
</protein>